<dbReference type="NCBIfam" id="TIGR03936">
    <property type="entry name" value="sam_1_link_chp"/>
    <property type="match status" value="1"/>
</dbReference>
<dbReference type="EMBL" id="BARU01007656">
    <property type="protein sequence ID" value="GAH46785.1"/>
    <property type="molecule type" value="Genomic_DNA"/>
</dbReference>
<organism evidence="2">
    <name type="scientific">marine sediment metagenome</name>
    <dbReference type="NCBI Taxonomy" id="412755"/>
    <lineage>
        <taxon>unclassified sequences</taxon>
        <taxon>metagenomes</taxon>
        <taxon>ecological metagenomes</taxon>
    </lineage>
</organism>
<accession>X1GPI0</accession>
<reference evidence="2" key="1">
    <citation type="journal article" date="2014" name="Front. Microbiol.">
        <title>High frequency of phylogenetically diverse reductive dehalogenase-homologous genes in deep subseafloor sedimentary metagenomes.</title>
        <authorList>
            <person name="Kawai M."/>
            <person name="Futagami T."/>
            <person name="Toyoda A."/>
            <person name="Takaki Y."/>
            <person name="Nishi S."/>
            <person name="Hori S."/>
            <person name="Arai W."/>
            <person name="Tsubouchi T."/>
            <person name="Morono Y."/>
            <person name="Uchiyama I."/>
            <person name="Ito T."/>
            <person name="Fujiyama A."/>
            <person name="Inagaki F."/>
            <person name="Takami H."/>
        </authorList>
    </citation>
    <scope>NUCLEOTIDE SEQUENCE</scope>
    <source>
        <strain evidence="2">Expedition CK06-06</strain>
    </source>
</reference>
<protein>
    <recommendedName>
        <fullName evidence="1">DUF2344 domain-containing protein</fullName>
    </recommendedName>
</protein>
<evidence type="ECO:0000313" key="2">
    <source>
        <dbReference type="EMBL" id="GAH46785.1"/>
    </source>
</evidence>
<feature type="domain" description="DUF2344" evidence="1">
    <location>
        <begin position="2"/>
        <end position="182"/>
    </location>
</feature>
<dbReference type="AlphaFoldDB" id="X1GPI0"/>
<evidence type="ECO:0000259" key="1">
    <source>
        <dbReference type="Pfam" id="PF10105"/>
    </source>
</evidence>
<sequence length="206" mass="23712">MRARITFSKLEGMRFTGHLDLYKTWERTIRRAGLPLSYTQGFNPRPRINLAAALPLGFTGGNEIMDIWFEEEIQVDEINNRINNSLPPGLSLQNVEEIDPKEPSLQSQLVASDFIVKIAGPITDLDIRIEDLLNRTEIWRERRGKTYNLRPLIIELSSLPTEDNQQRIQMRLSTREGATGRPDEVTSELGFSPEVIRVHWVRLIFS</sequence>
<name>X1GPI0_9ZZZZ</name>
<dbReference type="InterPro" id="IPR018768">
    <property type="entry name" value="DUF2344"/>
</dbReference>
<dbReference type="Pfam" id="PF10105">
    <property type="entry name" value="DUF2344"/>
    <property type="match status" value="1"/>
</dbReference>
<comment type="caution">
    <text evidence="2">The sequence shown here is derived from an EMBL/GenBank/DDBJ whole genome shotgun (WGS) entry which is preliminary data.</text>
</comment>
<gene>
    <name evidence="2" type="ORF">S03H2_15086</name>
</gene>
<proteinExistence type="predicted"/>